<protein>
    <submittedName>
        <fullName evidence="2">Outer membrane protein beta-barrel domain-containing protein</fullName>
    </submittedName>
</protein>
<gene>
    <name evidence="2" type="ORF">SAMN02745131_01235</name>
</gene>
<sequence>MRKTIVYFLVSIITLPSFSQVRLGIFGGLSNYQGDLTDKLYKSSKAAFGITASFPIAQRFSIRTGLTLGKIAGADSLSDKPELIARNLSFQSKITEFSVLAQYDIFNIDDTRWTPYVFGGLALFHFNPFTYDSTQTKVYLQPLSTEGQGLQGYPEKPYTLTQLSLPFGAGIKYAISDRVQIGLEVGLRKTFTDYLDDVSGGYADPADLLAGKGQQSVDLSYRGDEIGNPAYPTKGFTRGNPKAKDYYYFSGLHLSFALGGGEGKSGGRGGYGCPKVF</sequence>
<dbReference type="Pfam" id="PF19573">
    <property type="entry name" value="DUF6089"/>
    <property type="match status" value="1"/>
</dbReference>
<dbReference type="OrthoDB" id="654178at2"/>
<proteinExistence type="predicted"/>
<dbReference type="AlphaFoldDB" id="A0A1M4WV93"/>
<dbReference type="InterPro" id="IPR045743">
    <property type="entry name" value="DUF6089"/>
</dbReference>
<keyword evidence="3" id="KW-1185">Reference proteome</keyword>
<dbReference type="EMBL" id="FQUU01000004">
    <property type="protein sequence ID" value="SHE85146.1"/>
    <property type="molecule type" value="Genomic_DNA"/>
</dbReference>
<reference evidence="2 3" key="1">
    <citation type="submission" date="2016-11" db="EMBL/GenBank/DDBJ databases">
        <authorList>
            <person name="Jaros S."/>
            <person name="Januszkiewicz K."/>
            <person name="Wedrychowicz H."/>
        </authorList>
    </citation>
    <scope>NUCLEOTIDE SEQUENCE [LARGE SCALE GENOMIC DNA]</scope>
    <source>
        <strain evidence="2 3">DSM 18119</strain>
    </source>
</reference>
<dbReference type="InterPro" id="IPR011250">
    <property type="entry name" value="OMP/PagP_B-barrel"/>
</dbReference>
<feature type="domain" description="DUF6089" evidence="1">
    <location>
        <begin position="5"/>
        <end position="197"/>
    </location>
</feature>
<evidence type="ECO:0000313" key="2">
    <source>
        <dbReference type="EMBL" id="SHE85146.1"/>
    </source>
</evidence>
<organism evidence="2 3">
    <name type="scientific">Flavisolibacter ginsengisoli DSM 18119</name>
    <dbReference type="NCBI Taxonomy" id="1121884"/>
    <lineage>
        <taxon>Bacteria</taxon>
        <taxon>Pseudomonadati</taxon>
        <taxon>Bacteroidota</taxon>
        <taxon>Chitinophagia</taxon>
        <taxon>Chitinophagales</taxon>
        <taxon>Chitinophagaceae</taxon>
        <taxon>Flavisolibacter</taxon>
    </lineage>
</organism>
<dbReference type="SUPFAM" id="SSF56925">
    <property type="entry name" value="OMPA-like"/>
    <property type="match status" value="1"/>
</dbReference>
<evidence type="ECO:0000313" key="3">
    <source>
        <dbReference type="Proteomes" id="UP000184048"/>
    </source>
</evidence>
<dbReference type="Proteomes" id="UP000184048">
    <property type="component" value="Unassembled WGS sequence"/>
</dbReference>
<dbReference type="Gene3D" id="2.40.160.20">
    <property type="match status" value="1"/>
</dbReference>
<dbReference type="RefSeq" id="WP_072834463.1">
    <property type="nucleotide sequence ID" value="NZ_FQUU01000004.1"/>
</dbReference>
<name>A0A1M4WV93_9BACT</name>
<accession>A0A1M4WV93</accession>
<dbReference type="STRING" id="1121884.SAMN02745131_01235"/>
<evidence type="ECO:0000259" key="1">
    <source>
        <dbReference type="Pfam" id="PF19573"/>
    </source>
</evidence>